<evidence type="ECO:0000256" key="3">
    <source>
        <dbReference type="SAM" id="MobiDB-lite"/>
    </source>
</evidence>
<dbReference type="EMBL" id="WMBQ01000001">
    <property type="protein sequence ID" value="MTD94294.1"/>
    <property type="molecule type" value="Genomic_DNA"/>
</dbReference>
<organism evidence="6 7">
    <name type="scientific">Hyphomicrobium album</name>
    <dbReference type="NCBI Taxonomy" id="2665159"/>
    <lineage>
        <taxon>Bacteria</taxon>
        <taxon>Pseudomonadati</taxon>
        <taxon>Pseudomonadota</taxon>
        <taxon>Alphaproteobacteria</taxon>
        <taxon>Hyphomicrobiales</taxon>
        <taxon>Hyphomicrobiaceae</taxon>
        <taxon>Hyphomicrobium</taxon>
    </lineage>
</organism>
<feature type="transmembrane region" description="Helical" evidence="4">
    <location>
        <begin position="6"/>
        <end position="28"/>
    </location>
</feature>
<dbReference type="InterPro" id="IPR050469">
    <property type="entry name" value="Diguanylate_Cyclase"/>
</dbReference>
<feature type="transmembrane region" description="Helical" evidence="4">
    <location>
        <begin position="92"/>
        <end position="113"/>
    </location>
</feature>
<dbReference type="PANTHER" id="PTHR45138">
    <property type="entry name" value="REGULATORY COMPONENTS OF SENSORY TRANSDUCTION SYSTEM"/>
    <property type="match status" value="1"/>
</dbReference>
<feature type="transmembrane region" description="Helical" evidence="4">
    <location>
        <begin position="35"/>
        <end position="56"/>
    </location>
</feature>
<accession>A0A6I3KH31</accession>
<comment type="catalytic activity">
    <reaction evidence="2">
        <text>2 GTP = 3',3'-c-di-GMP + 2 diphosphate</text>
        <dbReference type="Rhea" id="RHEA:24898"/>
        <dbReference type="ChEBI" id="CHEBI:33019"/>
        <dbReference type="ChEBI" id="CHEBI:37565"/>
        <dbReference type="ChEBI" id="CHEBI:58805"/>
        <dbReference type="EC" id="2.7.7.65"/>
    </reaction>
</comment>
<dbReference type="InterPro" id="IPR043128">
    <property type="entry name" value="Rev_trsase/Diguanyl_cyclase"/>
</dbReference>
<dbReference type="InterPro" id="IPR029787">
    <property type="entry name" value="Nucleotide_cyclase"/>
</dbReference>
<evidence type="ECO:0000256" key="2">
    <source>
        <dbReference type="ARBA" id="ARBA00034247"/>
    </source>
</evidence>
<dbReference type="SUPFAM" id="SSF55073">
    <property type="entry name" value="Nucleotide cyclase"/>
    <property type="match status" value="1"/>
</dbReference>
<dbReference type="Pfam" id="PF00990">
    <property type="entry name" value="GGDEF"/>
    <property type="match status" value="1"/>
</dbReference>
<proteinExistence type="predicted"/>
<reference evidence="6 7" key="1">
    <citation type="submission" date="2019-11" db="EMBL/GenBank/DDBJ databases">
        <title>Identification of a novel strain.</title>
        <authorList>
            <person name="Xu Q."/>
            <person name="Wang G."/>
        </authorList>
    </citation>
    <scope>NUCLEOTIDE SEQUENCE [LARGE SCALE GENOMIC DNA]</scope>
    <source>
        <strain evidence="7">xq</strain>
    </source>
</reference>
<gene>
    <name evidence="6" type="ORF">GIW81_08090</name>
</gene>
<keyword evidence="4" id="KW-0472">Membrane</keyword>
<dbReference type="Proteomes" id="UP000440694">
    <property type="component" value="Unassembled WGS sequence"/>
</dbReference>
<evidence type="ECO:0000256" key="1">
    <source>
        <dbReference type="ARBA" id="ARBA00012528"/>
    </source>
</evidence>
<evidence type="ECO:0000259" key="5">
    <source>
        <dbReference type="PROSITE" id="PS50887"/>
    </source>
</evidence>
<keyword evidence="4" id="KW-0812">Transmembrane</keyword>
<feature type="region of interest" description="Disordered" evidence="3">
    <location>
        <begin position="373"/>
        <end position="394"/>
    </location>
</feature>
<comment type="caution">
    <text evidence="6">The sequence shown here is derived from an EMBL/GenBank/DDBJ whole genome shotgun (WGS) entry which is preliminary data.</text>
</comment>
<evidence type="ECO:0000313" key="7">
    <source>
        <dbReference type="Proteomes" id="UP000440694"/>
    </source>
</evidence>
<feature type="transmembrane region" description="Helical" evidence="4">
    <location>
        <begin position="119"/>
        <end position="138"/>
    </location>
</feature>
<dbReference type="RefSeq" id="WP_154738735.1">
    <property type="nucleotide sequence ID" value="NZ_WMBQ01000001.1"/>
</dbReference>
<protein>
    <recommendedName>
        <fullName evidence="1">diguanylate cyclase</fullName>
        <ecNumber evidence="1">2.7.7.65</ecNumber>
    </recommendedName>
</protein>
<keyword evidence="7" id="KW-1185">Reference proteome</keyword>
<dbReference type="PROSITE" id="PS50887">
    <property type="entry name" value="GGDEF"/>
    <property type="match status" value="1"/>
</dbReference>
<dbReference type="FunFam" id="3.30.70.270:FF:000001">
    <property type="entry name" value="Diguanylate cyclase domain protein"/>
    <property type="match status" value="1"/>
</dbReference>
<name>A0A6I3KH31_9HYPH</name>
<feature type="transmembrane region" description="Helical" evidence="4">
    <location>
        <begin position="181"/>
        <end position="202"/>
    </location>
</feature>
<dbReference type="GO" id="GO:0005886">
    <property type="term" value="C:plasma membrane"/>
    <property type="evidence" value="ECO:0007669"/>
    <property type="project" value="TreeGrafter"/>
</dbReference>
<dbReference type="CDD" id="cd01949">
    <property type="entry name" value="GGDEF"/>
    <property type="match status" value="1"/>
</dbReference>
<dbReference type="InterPro" id="IPR000160">
    <property type="entry name" value="GGDEF_dom"/>
</dbReference>
<dbReference type="PANTHER" id="PTHR45138:SF9">
    <property type="entry name" value="DIGUANYLATE CYCLASE DGCM-RELATED"/>
    <property type="match status" value="1"/>
</dbReference>
<sequence length="394" mass="42185">MEIGLPAAIVIAGFTFAAAATLLLLSWFQRRDLEALGVWGFAFAVGAIAVALVAARGHIPDVLSIIFANTLLALAYGMMWSGARLFEGRQAFVVESMLGALVWLIAMLIPSLYGWPEARASIMATIGISYTLLTAWELWRARADKLHSRWPAIALLLMHAAALPTRIPLVGELAGTRPTHTGLIVFVLLESILLAVAGAYLFGSLVRERIAALYEHAASIDPLTGVANRRAFLHQGARLVQRAATEGRRVSLLLFDLDRFKSINDEYGHAAGDSVLRSFCAVATSQLRPGDLFARIGGEEFACLLVDVGAKDARIIAERVRFAFEAEVQQGSEKGFGATVSAGLAVSAAEYSDLPSLLISADRALYLAKKAGRNRVAEEEPGRAGAADADIKSA</sequence>
<evidence type="ECO:0000313" key="6">
    <source>
        <dbReference type="EMBL" id="MTD94294.1"/>
    </source>
</evidence>
<dbReference type="GO" id="GO:0043709">
    <property type="term" value="P:cell adhesion involved in single-species biofilm formation"/>
    <property type="evidence" value="ECO:0007669"/>
    <property type="project" value="TreeGrafter"/>
</dbReference>
<feature type="transmembrane region" description="Helical" evidence="4">
    <location>
        <begin position="150"/>
        <end position="169"/>
    </location>
</feature>
<feature type="domain" description="GGDEF" evidence="5">
    <location>
        <begin position="248"/>
        <end position="381"/>
    </location>
</feature>
<dbReference type="GO" id="GO:0052621">
    <property type="term" value="F:diguanylate cyclase activity"/>
    <property type="evidence" value="ECO:0007669"/>
    <property type="project" value="UniProtKB-EC"/>
</dbReference>
<evidence type="ECO:0000256" key="4">
    <source>
        <dbReference type="SAM" id="Phobius"/>
    </source>
</evidence>
<dbReference type="NCBIfam" id="TIGR00254">
    <property type="entry name" value="GGDEF"/>
    <property type="match status" value="1"/>
</dbReference>
<dbReference type="AlphaFoldDB" id="A0A6I3KH31"/>
<dbReference type="SMART" id="SM00267">
    <property type="entry name" value="GGDEF"/>
    <property type="match status" value="1"/>
</dbReference>
<dbReference type="Gene3D" id="3.30.70.270">
    <property type="match status" value="1"/>
</dbReference>
<feature type="transmembrane region" description="Helical" evidence="4">
    <location>
        <begin position="62"/>
        <end position="80"/>
    </location>
</feature>
<dbReference type="GO" id="GO:1902201">
    <property type="term" value="P:negative regulation of bacterial-type flagellum-dependent cell motility"/>
    <property type="evidence" value="ECO:0007669"/>
    <property type="project" value="TreeGrafter"/>
</dbReference>
<dbReference type="EC" id="2.7.7.65" evidence="1"/>
<keyword evidence="4" id="KW-1133">Transmembrane helix</keyword>